<organism evidence="1 2">
    <name type="scientific">Pseudofulvibacter geojedonensis</name>
    <dbReference type="NCBI Taxonomy" id="1123758"/>
    <lineage>
        <taxon>Bacteria</taxon>
        <taxon>Pseudomonadati</taxon>
        <taxon>Bacteroidota</taxon>
        <taxon>Flavobacteriia</taxon>
        <taxon>Flavobacteriales</taxon>
        <taxon>Flavobacteriaceae</taxon>
        <taxon>Pseudofulvibacter</taxon>
    </lineage>
</organism>
<dbReference type="InterPro" id="IPR015943">
    <property type="entry name" value="WD40/YVTN_repeat-like_dom_sf"/>
</dbReference>
<sequence>MKQILFLSTLSIFFFSCKKEEKKPLKKFISEVSILQEAKIDSVSIRAIEVIDNGVYYAASNGSFGTLSEEGKVGIIGKYVKDSIVPSFRSIAYSGKNLFMLSVSNPALLYRFTKNDKINSFYESDLVYEEYGEKVFYDSMKFWNEKEGIAIGDEINGCMSVIITRDGGATWKKLSCDVLPAMKEGTGAFAASNTNIAIVDDKTWMITGGKESVVLYSPDRGETWSKINTPIIQGGATQGMYSVDFYDDKNGFAIGGAYDKPNDSLANKVRTQDGGKTWKVVASEKTPGYRSCVQYIPNSSAQELVAVGFKGITYSNDAGENWKQLSNEPFYTIRFVNDSIAFAAGKGRISKLLFK</sequence>
<dbReference type="SUPFAM" id="SSF110296">
    <property type="entry name" value="Oligoxyloglucan reducing end-specific cellobiohydrolase"/>
    <property type="match status" value="1"/>
</dbReference>
<dbReference type="PROSITE" id="PS51257">
    <property type="entry name" value="PROKAR_LIPOPROTEIN"/>
    <property type="match status" value="1"/>
</dbReference>
<gene>
    <name evidence="1" type="ORF">ACFQ1O_02150</name>
</gene>
<keyword evidence="2" id="KW-1185">Reference proteome</keyword>
<dbReference type="PANTHER" id="PTHR47199">
    <property type="entry name" value="PHOTOSYSTEM II STABILITY/ASSEMBLY FACTOR HCF136, CHLOROPLASTIC"/>
    <property type="match status" value="1"/>
</dbReference>
<accession>A0ABW3HZ38</accession>
<evidence type="ECO:0000313" key="2">
    <source>
        <dbReference type="Proteomes" id="UP001596997"/>
    </source>
</evidence>
<protein>
    <submittedName>
        <fullName evidence="1">WD40/YVTN/BNR-like repeat-containing protein</fullName>
    </submittedName>
</protein>
<dbReference type="EMBL" id="JBHTJM010000002">
    <property type="protein sequence ID" value="MFD0962803.1"/>
    <property type="molecule type" value="Genomic_DNA"/>
</dbReference>
<dbReference type="Proteomes" id="UP001596997">
    <property type="component" value="Unassembled WGS sequence"/>
</dbReference>
<dbReference type="PANTHER" id="PTHR47199:SF2">
    <property type="entry name" value="PHOTOSYSTEM II STABILITY_ASSEMBLY FACTOR HCF136, CHLOROPLASTIC"/>
    <property type="match status" value="1"/>
</dbReference>
<dbReference type="RefSeq" id="WP_377712834.1">
    <property type="nucleotide sequence ID" value="NZ_JBHTJM010000002.1"/>
</dbReference>
<dbReference type="Gene3D" id="2.130.10.10">
    <property type="entry name" value="YVTN repeat-like/Quinoprotein amine dehydrogenase"/>
    <property type="match status" value="1"/>
</dbReference>
<comment type="caution">
    <text evidence="1">The sequence shown here is derived from an EMBL/GenBank/DDBJ whole genome shotgun (WGS) entry which is preliminary data.</text>
</comment>
<dbReference type="CDD" id="cd15482">
    <property type="entry name" value="Sialidase_non-viral"/>
    <property type="match status" value="1"/>
</dbReference>
<name>A0ABW3HZ38_9FLAO</name>
<proteinExistence type="predicted"/>
<reference evidence="2" key="1">
    <citation type="journal article" date="2019" name="Int. J. Syst. Evol. Microbiol.">
        <title>The Global Catalogue of Microorganisms (GCM) 10K type strain sequencing project: providing services to taxonomists for standard genome sequencing and annotation.</title>
        <authorList>
            <consortium name="The Broad Institute Genomics Platform"/>
            <consortium name="The Broad Institute Genome Sequencing Center for Infectious Disease"/>
            <person name="Wu L."/>
            <person name="Ma J."/>
        </authorList>
    </citation>
    <scope>NUCLEOTIDE SEQUENCE [LARGE SCALE GENOMIC DNA]</scope>
    <source>
        <strain evidence="2">CCUG 62114</strain>
    </source>
</reference>
<evidence type="ECO:0000313" key="1">
    <source>
        <dbReference type="EMBL" id="MFD0962803.1"/>
    </source>
</evidence>